<organism evidence="5 6">
    <name type="scientific">Skermanella aerolata</name>
    <dbReference type="NCBI Taxonomy" id="393310"/>
    <lineage>
        <taxon>Bacteria</taxon>
        <taxon>Pseudomonadati</taxon>
        <taxon>Pseudomonadota</taxon>
        <taxon>Alphaproteobacteria</taxon>
        <taxon>Rhodospirillales</taxon>
        <taxon>Azospirillaceae</taxon>
        <taxon>Skermanella</taxon>
    </lineage>
</organism>
<protein>
    <submittedName>
        <fullName evidence="5">Cold-shock protein</fullName>
    </submittedName>
</protein>
<keyword evidence="2" id="KW-0963">Cytoplasm</keyword>
<dbReference type="GO" id="GO:0003676">
    <property type="term" value="F:nucleic acid binding"/>
    <property type="evidence" value="ECO:0007669"/>
    <property type="project" value="InterPro"/>
</dbReference>
<gene>
    <name evidence="5" type="ORF">SAE02_22390</name>
</gene>
<dbReference type="Gene3D" id="2.40.50.140">
    <property type="entry name" value="Nucleic acid-binding proteins"/>
    <property type="match status" value="1"/>
</dbReference>
<proteinExistence type="predicted"/>
<evidence type="ECO:0000313" key="6">
    <source>
        <dbReference type="Proteomes" id="UP000321523"/>
    </source>
</evidence>
<comment type="caution">
    <text evidence="5">The sequence shown here is derived from an EMBL/GenBank/DDBJ whole genome shotgun (WGS) entry which is preliminary data.</text>
</comment>
<evidence type="ECO:0000256" key="1">
    <source>
        <dbReference type="ARBA" id="ARBA00004496"/>
    </source>
</evidence>
<dbReference type="InterPro" id="IPR012156">
    <property type="entry name" value="Cold_shock_CspA"/>
</dbReference>
<dbReference type="InterPro" id="IPR050181">
    <property type="entry name" value="Cold_shock_domain"/>
</dbReference>
<dbReference type="PROSITE" id="PS00352">
    <property type="entry name" value="CSD_1"/>
    <property type="match status" value="1"/>
</dbReference>
<dbReference type="GO" id="GO:0005829">
    <property type="term" value="C:cytosol"/>
    <property type="evidence" value="ECO:0007669"/>
    <property type="project" value="UniProtKB-ARBA"/>
</dbReference>
<dbReference type="InterPro" id="IPR002059">
    <property type="entry name" value="CSP_DNA-bd"/>
</dbReference>
<accession>A0A512DNP6</accession>
<evidence type="ECO:0000256" key="3">
    <source>
        <dbReference type="RuleBase" id="RU000408"/>
    </source>
</evidence>
<comment type="subcellular location">
    <subcellularLocation>
        <location evidence="1 3">Cytoplasm</location>
    </subcellularLocation>
</comment>
<dbReference type="CDD" id="cd04458">
    <property type="entry name" value="CSP_CDS"/>
    <property type="match status" value="1"/>
</dbReference>
<dbReference type="AlphaFoldDB" id="A0A512DNP6"/>
<keyword evidence="6" id="KW-1185">Reference proteome</keyword>
<sequence length="69" mass="7415">MATGTVKWFNSTKGYGFIAPENGVKDVFVHISALERSGIRSLNEGQKVSYELARGNNGKEAAVNISLAD</sequence>
<dbReference type="OrthoDB" id="9801074at2"/>
<evidence type="ECO:0000313" key="5">
    <source>
        <dbReference type="EMBL" id="GEO38091.1"/>
    </source>
</evidence>
<dbReference type="Proteomes" id="UP000321523">
    <property type="component" value="Unassembled WGS sequence"/>
</dbReference>
<dbReference type="PROSITE" id="PS51857">
    <property type="entry name" value="CSD_2"/>
    <property type="match status" value="1"/>
</dbReference>
<dbReference type="PANTHER" id="PTHR11544">
    <property type="entry name" value="COLD SHOCK DOMAIN CONTAINING PROTEINS"/>
    <property type="match status" value="1"/>
</dbReference>
<dbReference type="SUPFAM" id="SSF50249">
    <property type="entry name" value="Nucleic acid-binding proteins"/>
    <property type="match status" value="1"/>
</dbReference>
<name>A0A512DNP6_9PROT</name>
<dbReference type="SMART" id="SM00357">
    <property type="entry name" value="CSP"/>
    <property type="match status" value="1"/>
</dbReference>
<evidence type="ECO:0000256" key="2">
    <source>
        <dbReference type="ARBA" id="ARBA00022490"/>
    </source>
</evidence>
<dbReference type="PRINTS" id="PR00050">
    <property type="entry name" value="COLDSHOCK"/>
</dbReference>
<feature type="domain" description="CSD" evidence="4">
    <location>
        <begin position="1"/>
        <end position="67"/>
    </location>
</feature>
<dbReference type="EMBL" id="BJYZ01000009">
    <property type="protein sequence ID" value="GEO38091.1"/>
    <property type="molecule type" value="Genomic_DNA"/>
</dbReference>
<dbReference type="Pfam" id="PF00313">
    <property type="entry name" value="CSD"/>
    <property type="match status" value="1"/>
</dbReference>
<evidence type="ECO:0000259" key="4">
    <source>
        <dbReference type="PROSITE" id="PS51857"/>
    </source>
</evidence>
<dbReference type="PIRSF" id="PIRSF002599">
    <property type="entry name" value="Cold_shock_A"/>
    <property type="match status" value="1"/>
</dbReference>
<dbReference type="RefSeq" id="WP_044428881.1">
    <property type="nucleotide sequence ID" value="NZ_BJYZ01000009.1"/>
</dbReference>
<dbReference type="FunFam" id="2.40.50.140:FF:000006">
    <property type="entry name" value="Cold shock protein CspC"/>
    <property type="match status" value="1"/>
</dbReference>
<reference evidence="5 6" key="1">
    <citation type="submission" date="2019-07" db="EMBL/GenBank/DDBJ databases">
        <title>Whole genome shotgun sequence of Skermanella aerolata NBRC 106429.</title>
        <authorList>
            <person name="Hosoyama A."/>
            <person name="Uohara A."/>
            <person name="Ohji S."/>
            <person name="Ichikawa N."/>
        </authorList>
    </citation>
    <scope>NUCLEOTIDE SEQUENCE [LARGE SCALE GENOMIC DNA]</scope>
    <source>
        <strain evidence="5 6">NBRC 106429</strain>
    </source>
</reference>
<dbReference type="InterPro" id="IPR012340">
    <property type="entry name" value="NA-bd_OB-fold"/>
</dbReference>
<dbReference type="InterPro" id="IPR019844">
    <property type="entry name" value="CSD_CS"/>
</dbReference>
<dbReference type="InterPro" id="IPR011129">
    <property type="entry name" value="CSD"/>
</dbReference>